<dbReference type="PANTHER" id="PTHR33393:SF11">
    <property type="entry name" value="POLYGLUTAMINE SYNTHESIS ACCESSORY PROTEIN RV0574C-RELATED"/>
    <property type="match status" value="1"/>
</dbReference>
<dbReference type="EMBL" id="DSBT01000056">
    <property type="protein sequence ID" value="HDP76918.1"/>
    <property type="molecule type" value="Genomic_DNA"/>
</dbReference>
<evidence type="ECO:0000256" key="1">
    <source>
        <dbReference type="ARBA" id="ARBA00005662"/>
    </source>
</evidence>
<dbReference type="InterPro" id="IPR052169">
    <property type="entry name" value="CW_Biosynth-Accessory"/>
</dbReference>
<dbReference type="InterPro" id="IPR019079">
    <property type="entry name" value="Capsule_synth_CapA"/>
</dbReference>
<dbReference type="InterPro" id="IPR029052">
    <property type="entry name" value="Metallo-depent_PP-like"/>
</dbReference>
<dbReference type="PANTHER" id="PTHR33393">
    <property type="entry name" value="POLYGLUTAMINE SYNTHESIS ACCESSORY PROTEIN RV0574C-RELATED"/>
    <property type="match status" value="1"/>
</dbReference>
<evidence type="ECO:0000313" key="3">
    <source>
        <dbReference type="EMBL" id="HDP76918.1"/>
    </source>
</evidence>
<comment type="similarity">
    <text evidence="1">Belongs to the CapA family.</text>
</comment>
<name>A0A7C1CTW7_9BACT</name>
<dbReference type="Gene3D" id="3.60.21.10">
    <property type="match status" value="1"/>
</dbReference>
<gene>
    <name evidence="3" type="ORF">ENN47_01785</name>
</gene>
<sequence length="360" mass="40584">MKSKSTIGFCGDVMLARDFLKVQKIRVLDSVLSEDLLRRFSNIDYLIANLETPICSGNMKAGDFFMPPDYAELLTHFECMSLANNHIFDCGETGVVETIATLNKLNVGFTGIYSNSNDLWYPRIIASTAGNISLIGCIEDSLYPEFAVSSFSILKLSDLLNSSLLSELDERENIVANVVLLHAGKEFTPFPSRKLVESARKLVVKGADLVIISHSHFVSGFERTAEGGMILYGLGDFIFDVPVSGRKASVVPIFEISKNGLSFSEILFTKRTSDLTVNLVEDKKEIRKLHRKIEKYSKLLSNNPEALRIRVVSKLHVWNYQLSRIMWMIRSEGFKTTVRFLLDVLKRGVRKTFVHLRGRE</sequence>
<dbReference type="AlphaFoldDB" id="A0A7C1CTW7"/>
<proteinExistence type="inferred from homology"/>
<evidence type="ECO:0000259" key="2">
    <source>
        <dbReference type="SMART" id="SM00854"/>
    </source>
</evidence>
<accession>A0A7C1CTW7</accession>
<feature type="domain" description="Capsule synthesis protein CapA" evidence="2">
    <location>
        <begin position="6"/>
        <end position="241"/>
    </location>
</feature>
<organism evidence="3">
    <name type="scientific">Mesotoga infera</name>
    <dbReference type="NCBI Taxonomy" id="1236046"/>
    <lineage>
        <taxon>Bacteria</taxon>
        <taxon>Thermotogati</taxon>
        <taxon>Thermotogota</taxon>
        <taxon>Thermotogae</taxon>
        <taxon>Kosmotogales</taxon>
        <taxon>Kosmotogaceae</taxon>
        <taxon>Mesotoga</taxon>
    </lineage>
</organism>
<comment type="caution">
    <text evidence="3">The sequence shown here is derived from an EMBL/GenBank/DDBJ whole genome shotgun (WGS) entry which is preliminary data.</text>
</comment>
<dbReference type="SUPFAM" id="SSF56300">
    <property type="entry name" value="Metallo-dependent phosphatases"/>
    <property type="match status" value="1"/>
</dbReference>
<dbReference type="SMART" id="SM00854">
    <property type="entry name" value="PGA_cap"/>
    <property type="match status" value="1"/>
</dbReference>
<dbReference type="Pfam" id="PF09587">
    <property type="entry name" value="PGA_cap"/>
    <property type="match status" value="1"/>
</dbReference>
<reference evidence="3" key="1">
    <citation type="journal article" date="2020" name="mSystems">
        <title>Genome- and Community-Level Interaction Insights into Carbon Utilization and Element Cycling Functions of Hydrothermarchaeota in Hydrothermal Sediment.</title>
        <authorList>
            <person name="Zhou Z."/>
            <person name="Liu Y."/>
            <person name="Xu W."/>
            <person name="Pan J."/>
            <person name="Luo Z.H."/>
            <person name="Li M."/>
        </authorList>
    </citation>
    <scope>NUCLEOTIDE SEQUENCE [LARGE SCALE GENOMIC DNA]</scope>
    <source>
        <strain evidence="3">SpSt-1179</strain>
    </source>
</reference>
<protein>
    <recommendedName>
        <fullName evidence="2">Capsule synthesis protein CapA domain-containing protein</fullName>
    </recommendedName>
</protein>
<dbReference type="Proteomes" id="UP000886198">
    <property type="component" value="Unassembled WGS sequence"/>
</dbReference>